<dbReference type="OrthoDB" id="9797014at2"/>
<comment type="similarity">
    <text evidence="1">Belongs to the YciI family.</text>
</comment>
<protein>
    <recommendedName>
        <fullName evidence="2">YCII-related domain-containing protein</fullName>
    </recommendedName>
</protein>
<dbReference type="Proteomes" id="UP000014463">
    <property type="component" value="Unassembled WGS sequence"/>
</dbReference>
<name>S2KMA7_LITA3</name>
<evidence type="ECO:0000313" key="4">
    <source>
        <dbReference type="Proteomes" id="UP000014463"/>
    </source>
</evidence>
<keyword evidence="4" id="KW-1185">Reference proteome</keyword>
<sequence length="98" mass="11199">MKQYAVVAYDYTDAEAIDRRIAHREAHLEGLRQLARQGHFLSGGAILNEEGKMIGSNAHFLFADRQALDAWLATEPYMTGRVWEDVNIREVRLFDPHG</sequence>
<gene>
    <name evidence="3" type="ORF">L861_16450</name>
</gene>
<dbReference type="Pfam" id="PF03795">
    <property type="entry name" value="YCII"/>
    <property type="match status" value="1"/>
</dbReference>
<feature type="domain" description="YCII-related" evidence="2">
    <location>
        <begin position="4"/>
        <end position="91"/>
    </location>
</feature>
<evidence type="ECO:0000313" key="3">
    <source>
        <dbReference type="EMBL" id="EPC01608.1"/>
    </source>
</evidence>
<dbReference type="InterPro" id="IPR005545">
    <property type="entry name" value="YCII"/>
</dbReference>
<proteinExistence type="inferred from homology"/>
<dbReference type="InterPro" id="IPR051807">
    <property type="entry name" value="Sec-metab_biosynth-assoc"/>
</dbReference>
<dbReference type="Gene3D" id="3.30.70.1060">
    <property type="entry name" value="Dimeric alpha+beta barrel"/>
    <property type="match status" value="1"/>
</dbReference>
<dbReference type="InterPro" id="IPR011008">
    <property type="entry name" value="Dimeric_a/b-barrel"/>
</dbReference>
<dbReference type="STRING" id="1121939.L861_16450"/>
<dbReference type="EMBL" id="ASTJ01000033">
    <property type="protein sequence ID" value="EPC01608.1"/>
    <property type="molecule type" value="Genomic_DNA"/>
</dbReference>
<dbReference type="PATRIC" id="fig|1121939.11.peg.2932"/>
<dbReference type="SUPFAM" id="SSF54909">
    <property type="entry name" value="Dimeric alpha+beta barrel"/>
    <property type="match status" value="1"/>
</dbReference>
<dbReference type="PANTHER" id="PTHR33606">
    <property type="entry name" value="PROTEIN YCII"/>
    <property type="match status" value="1"/>
</dbReference>
<organism evidence="3 4">
    <name type="scientific">Litchfieldella anticariensis (strain DSM 16096 / CECT 5854 / CIP 108499 / LMG 22089 / FP35)</name>
    <name type="common">Halomonas anticariensis</name>
    <dbReference type="NCBI Taxonomy" id="1121939"/>
    <lineage>
        <taxon>Bacteria</taxon>
        <taxon>Pseudomonadati</taxon>
        <taxon>Pseudomonadota</taxon>
        <taxon>Gammaproteobacteria</taxon>
        <taxon>Oceanospirillales</taxon>
        <taxon>Halomonadaceae</taxon>
        <taxon>Litchfieldella</taxon>
    </lineage>
</organism>
<dbReference type="RefSeq" id="WP_016417446.1">
    <property type="nucleotide sequence ID" value="NZ_AUAB01000054.1"/>
</dbReference>
<dbReference type="PANTHER" id="PTHR33606:SF3">
    <property type="entry name" value="PROTEIN YCII"/>
    <property type="match status" value="1"/>
</dbReference>
<comment type="caution">
    <text evidence="3">The sequence shown here is derived from an EMBL/GenBank/DDBJ whole genome shotgun (WGS) entry which is preliminary data.</text>
</comment>
<accession>S2KMA7</accession>
<evidence type="ECO:0000256" key="1">
    <source>
        <dbReference type="ARBA" id="ARBA00007689"/>
    </source>
</evidence>
<dbReference type="eggNOG" id="COG2350">
    <property type="taxonomic scope" value="Bacteria"/>
</dbReference>
<reference evidence="3 4" key="1">
    <citation type="journal article" date="2013" name="Genome Announc.">
        <title>Draft genome sequence of the moderately halophilic gammaproteobacterium Halomonas anticariensis FP35.</title>
        <authorList>
            <person name="Tahrioui A."/>
            <person name="Quesada E."/>
            <person name="Llamas I."/>
        </authorList>
    </citation>
    <scope>NUCLEOTIDE SEQUENCE [LARGE SCALE GENOMIC DNA]</scope>
    <source>
        <strain evidence="4">DSM 16096 / CECT 5854 / LMG 22089 / FP35</strain>
    </source>
</reference>
<evidence type="ECO:0000259" key="2">
    <source>
        <dbReference type="Pfam" id="PF03795"/>
    </source>
</evidence>
<dbReference type="AlphaFoldDB" id="S2KMA7"/>